<reference evidence="3" key="1">
    <citation type="journal article" date="2013" name="Genetics">
        <title>The draft genome and transcriptome of Panagrellus redivivus are shaped by the harsh demands of a free-living lifestyle.</title>
        <authorList>
            <person name="Srinivasan J."/>
            <person name="Dillman A.R."/>
            <person name="Macchietto M.G."/>
            <person name="Heikkinen L."/>
            <person name="Lakso M."/>
            <person name="Fracchia K.M."/>
            <person name="Antoshechkin I."/>
            <person name="Mortazavi A."/>
            <person name="Wong G."/>
            <person name="Sternberg P.W."/>
        </authorList>
    </citation>
    <scope>NUCLEOTIDE SEQUENCE [LARGE SCALE GENOMIC DNA]</scope>
    <source>
        <strain evidence="3">MT8872</strain>
    </source>
</reference>
<keyword evidence="2" id="KW-0472">Membrane</keyword>
<keyword evidence="2" id="KW-0812">Transmembrane</keyword>
<protein>
    <submittedName>
        <fullName evidence="4">Uncharacterized protein</fullName>
    </submittedName>
</protein>
<accession>A0A7E4VRL0</accession>
<keyword evidence="2" id="KW-1133">Transmembrane helix</keyword>
<keyword evidence="3" id="KW-1185">Reference proteome</keyword>
<reference evidence="4" key="2">
    <citation type="submission" date="2020-10" db="UniProtKB">
        <authorList>
            <consortium name="WormBaseParasite"/>
        </authorList>
    </citation>
    <scope>IDENTIFICATION</scope>
</reference>
<evidence type="ECO:0000256" key="2">
    <source>
        <dbReference type="SAM" id="Phobius"/>
    </source>
</evidence>
<dbReference type="AlphaFoldDB" id="A0A7E4VRL0"/>
<name>A0A7E4VRL0_PANRE</name>
<dbReference type="Proteomes" id="UP000492821">
    <property type="component" value="Unassembled WGS sequence"/>
</dbReference>
<evidence type="ECO:0000313" key="4">
    <source>
        <dbReference type="WBParaSite" id="Pan_g24149.t1"/>
    </source>
</evidence>
<evidence type="ECO:0000313" key="3">
    <source>
        <dbReference type="Proteomes" id="UP000492821"/>
    </source>
</evidence>
<feature type="region of interest" description="Disordered" evidence="1">
    <location>
        <begin position="81"/>
        <end position="113"/>
    </location>
</feature>
<sequence length="206" mass="22901">MSQNTDMSPELIEPFEWYPSTPLATISAIDIPLIDSGVYEDQPGVSFLPNKSGKKRSISFSPKGKLRSSFSRTLSTRKVTWKNSNKSADDGGEYKTPVFTSRQYSSNENSENSVPDKEYTMGRCCVHLVKLFCVVATFVVVVMLAQCLVFLLYHAAMTYAVPHGRRDQAPPRTAGNLSKNTQLPIVSLMAILASSEVRNKRIDIKD</sequence>
<evidence type="ECO:0000256" key="1">
    <source>
        <dbReference type="SAM" id="MobiDB-lite"/>
    </source>
</evidence>
<proteinExistence type="predicted"/>
<organism evidence="3 4">
    <name type="scientific">Panagrellus redivivus</name>
    <name type="common">Microworm</name>
    <dbReference type="NCBI Taxonomy" id="6233"/>
    <lineage>
        <taxon>Eukaryota</taxon>
        <taxon>Metazoa</taxon>
        <taxon>Ecdysozoa</taxon>
        <taxon>Nematoda</taxon>
        <taxon>Chromadorea</taxon>
        <taxon>Rhabditida</taxon>
        <taxon>Tylenchina</taxon>
        <taxon>Panagrolaimomorpha</taxon>
        <taxon>Panagrolaimoidea</taxon>
        <taxon>Panagrolaimidae</taxon>
        <taxon>Panagrellus</taxon>
    </lineage>
</organism>
<dbReference type="WBParaSite" id="Pan_g24149.t1">
    <property type="protein sequence ID" value="Pan_g24149.t1"/>
    <property type="gene ID" value="Pan_g24149"/>
</dbReference>
<feature type="compositionally biased region" description="Polar residues" evidence="1">
    <location>
        <begin position="98"/>
        <end position="113"/>
    </location>
</feature>
<feature type="transmembrane region" description="Helical" evidence="2">
    <location>
        <begin position="128"/>
        <end position="156"/>
    </location>
</feature>